<feature type="transmembrane region" description="Helical" evidence="5">
    <location>
        <begin position="98"/>
        <end position="118"/>
    </location>
</feature>
<feature type="transmembrane region" description="Helical" evidence="5">
    <location>
        <begin position="334"/>
        <end position="367"/>
    </location>
</feature>
<reference evidence="6" key="1">
    <citation type="journal article" date="2014" name="Int. J. Syst. Evol. Microbiol.">
        <title>Complete genome sequence of Corynebacterium casei LMG S-19264T (=DSM 44701T), isolated from a smear-ripened cheese.</title>
        <authorList>
            <consortium name="US DOE Joint Genome Institute (JGI-PGF)"/>
            <person name="Walter F."/>
            <person name="Albersmeier A."/>
            <person name="Kalinowski J."/>
            <person name="Ruckert C."/>
        </authorList>
    </citation>
    <scope>NUCLEOTIDE SEQUENCE</scope>
    <source>
        <strain evidence="6">CGMCC 1.12754</strain>
    </source>
</reference>
<feature type="transmembrane region" description="Helical" evidence="5">
    <location>
        <begin position="53"/>
        <end position="78"/>
    </location>
</feature>
<dbReference type="PANTHER" id="PTHR10283:SF125">
    <property type="entry name" value="MG(2+)_CITRATE COMPLEX SECONDARY TRANSPORTER"/>
    <property type="match status" value="1"/>
</dbReference>
<dbReference type="AlphaFoldDB" id="A0A917M610"/>
<name>A0A917M610_9BACI</name>
<feature type="transmembrane region" description="Helical" evidence="5">
    <location>
        <begin position="189"/>
        <end position="212"/>
    </location>
</feature>
<feature type="transmembrane region" description="Helical" evidence="5">
    <location>
        <begin position="374"/>
        <end position="396"/>
    </location>
</feature>
<evidence type="ECO:0000256" key="1">
    <source>
        <dbReference type="ARBA" id="ARBA00004141"/>
    </source>
</evidence>
<feature type="transmembrane region" description="Helical" evidence="5">
    <location>
        <begin position="241"/>
        <end position="259"/>
    </location>
</feature>
<keyword evidence="4 5" id="KW-0472">Membrane</keyword>
<feature type="transmembrane region" description="Helical" evidence="5">
    <location>
        <begin position="6"/>
        <end position="24"/>
    </location>
</feature>
<comment type="caution">
    <text evidence="6">The sequence shown here is derived from an EMBL/GenBank/DDBJ whole genome shotgun (WGS) entry which is preliminary data.</text>
</comment>
<evidence type="ECO:0000313" key="7">
    <source>
        <dbReference type="Proteomes" id="UP000622860"/>
    </source>
</evidence>
<feature type="transmembrane region" description="Helical" evidence="5">
    <location>
        <begin position="416"/>
        <end position="437"/>
    </location>
</feature>
<feature type="transmembrane region" description="Helical" evidence="5">
    <location>
        <begin position="31"/>
        <end position="47"/>
    </location>
</feature>
<organism evidence="6 7">
    <name type="scientific">Virgibacillus oceani</name>
    <dbReference type="NCBI Taxonomy" id="1479511"/>
    <lineage>
        <taxon>Bacteria</taxon>
        <taxon>Bacillati</taxon>
        <taxon>Bacillota</taxon>
        <taxon>Bacilli</taxon>
        <taxon>Bacillales</taxon>
        <taxon>Bacillaceae</taxon>
        <taxon>Virgibacillus</taxon>
    </lineage>
</organism>
<feature type="transmembrane region" description="Helical" evidence="5">
    <location>
        <begin position="271"/>
        <end position="290"/>
    </location>
</feature>
<comment type="subcellular location">
    <subcellularLocation>
        <location evidence="1">Membrane</location>
        <topology evidence="1">Multi-pass membrane protein</topology>
    </subcellularLocation>
</comment>
<evidence type="ECO:0000256" key="2">
    <source>
        <dbReference type="ARBA" id="ARBA00022692"/>
    </source>
</evidence>
<keyword evidence="7" id="KW-1185">Reference proteome</keyword>
<keyword evidence="2 5" id="KW-0812">Transmembrane</keyword>
<evidence type="ECO:0000256" key="3">
    <source>
        <dbReference type="ARBA" id="ARBA00022989"/>
    </source>
</evidence>
<evidence type="ECO:0000256" key="4">
    <source>
        <dbReference type="ARBA" id="ARBA00023136"/>
    </source>
</evidence>
<sequence>MLADFSTEQQLTLALLAFAVYLWIRAPLPTGAASILLLACMILLGLVDGIEEAVVGFLSPALYFIIMLSFISHALVKVRIDRIIARFLIKISKGGPRLIVYGLPIFMLLLPILLPSAVARFKVLLPIITRLNNYYGFEEKSLFRKFCLYVIGMLNQNSTMIIFTGGGFPILASQLLSDYHIAEIGWMDWFMRIAPPLWIGMLLVSIFVWQLLKITSPEADWKKPEQFVPPTEHSSASMPPVFWVVVGSFLLMITIWIATDQEQVPLVLPPMLLVVLYALPKIGLIDNVVIRNYDWENFLLLGSSFSLGMLLEENGTAKQLANELLGIVPQDASIAIKVIIIALVIFLLRFLFVVPSSAVIVIFPIVISYAELIGIAPIGLAFLVVMIVGGVMVLPIHSPTAFYAYDTGVFKEKEQYAIGIFSSFTVLVMAILAALYYW</sequence>
<dbReference type="PANTHER" id="PTHR10283">
    <property type="entry name" value="SOLUTE CARRIER FAMILY 13 MEMBER"/>
    <property type="match status" value="1"/>
</dbReference>
<evidence type="ECO:0000313" key="6">
    <source>
        <dbReference type="EMBL" id="GGG79515.1"/>
    </source>
</evidence>
<accession>A0A917M610</accession>
<proteinExistence type="predicted"/>
<dbReference type="EMBL" id="BMFR01000011">
    <property type="protein sequence ID" value="GGG79515.1"/>
    <property type="molecule type" value="Genomic_DNA"/>
</dbReference>
<protein>
    <submittedName>
        <fullName evidence="6">Sodium:sulfate symportert</fullName>
    </submittedName>
</protein>
<evidence type="ECO:0000256" key="5">
    <source>
        <dbReference type="SAM" id="Phobius"/>
    </source>
</evidence>
<dbReference type="Pfam" id="PF00939">
    <property type="entry name" value="Na_sulph_symp"/>
    <property type="match status" value="1"/>
</dbReference>
<reference evidence="6" key="2">
    <citation type="submission" date="2020-09" db="EMBL/GenBank/DDBJ databases">
        <authorList>
            <person name="Sun Q."/>
            <person name="Zhou Y."/>
        </authorList>
    </citation>
    <scope>NUCLEOTIDE SEQUENCE</scope>
    <source>
        <strain evidence="6">CGMCC 1.12754</strain>
    </source>
</reference>
<gene>
    <name evidence="6" type="ORF">GCM10011398_26070</name>
</gene>
<dbReference type="InterPro" id="IPR001898">
    <property type="entry name" value="SLC13A/DASS"/>
</dbReference>
<dbReference type="GO" id="GO:0005886">
    <property type="term" value="C:plasma membrane"/>
    <property type="evidence" value="ECO:0007669"/>
    <property type="project" value="TreeGrafter"/>
</dbReference>
<keyword evidence="3 5" id="KW-1133">Transmembrane helix</keyword>
<dbReference type="Proteomes" id="UP000622860">
    <property type="component" value="Unassembled WGS sequence"/>
</dbReference>
<dbReference type="GO" id="GO:0022857">
    <property type="term" value="F:transmembrane transporter activity"/>
    <property type="evidence" value="ECO:0007669"/>
    <property type="project" value="InterPro"/>
</dbReference>